<proteinExistence type="predicted"/>
<comment type="caution">
    <text evidence="1">The sequence shown here is derived from an EMBL/GenBank/DDBJ whole genome shotgun (WGS) entry which is preliminary data.</text>
</comment>
<feature type="non-terminal residue" evidence="1">
    <location>
        <position position="1"/>
    </location>
</feature>
<keyword evidence="2" id="KW-1185">Reference proteome</keyword>
<accession>A0ABS8TIP9</accession>
<organism evidence="1 2">
    <name type="scientific">Datura stramonium</name>
    <name type="common">Jimsonweed</name>
    <name type="synonym">Common thornapple</name>
    <dbReference type="NCBI Taxonomy" id="4076"/>
    <lineage>
        <taxon>Eukaryota</taxon>
        <taxon>Viridiplantae</taxon>
        <taxon>Streptophyta</taxon>
        <taxon>Embryophyta</taxon>
        <taxon>Tracheophyta</taxon>
        <taxon>Spermatophyta</taxon>
        <taxon>Magnoliopsida</taxon>
        <taxon>eudicotyledons</taxon>
        <taxon>Gunneridae</taxon>
        <taxon>Pentapetalae</taxon>
        <taxon>asterids</taxon>
        <taxon>lamiids</taxon>
        <taxon>Solanales</taxon>
        <taxon>Solanaceae</taxon>
        <taxon>Solanoideae</taxon>
        <taxon>Datureae</taxon>
        <taxon>Datura</taxon>
    </lineage>
</organism>
<dbReference type="EMBL" id="JACEIK010001605">
    <property type="protein sequence ID" value="MCD7470764.1"/>
    <property type="molecule type" value="Genomic_DNA"/>
</dbReference>
<evidence type="ECO:0000313" key="1">
    <source>
        <dbReference type="EMBL" id="MCD7470764.1"/>
    </source>
</evidence>
<protein>
    <submittedName>
        <fullName evidence="1">Uncharacterized protein</fullName>
    </submittedName>
</protein>
<sequence>LTDEIGDPPVTRRSPMGMPVLRSKPHPYVFCSSSSAVRASGPAARESRTVPFFMDCPQPREVPGHWCYKLCGVAVACAYFQERGACILALYTIRHGSSRRTMARAQQPSPRVMGHAMRHWRRSSGMGDATRVSNGQKWISYFN</sequence>
<dbReference type="Proteomes" id="UP000823775">
    <property type="component" value="Unassembled WGS sequence"/>
</dbReference>
<reference evidence="1 2" key="1">
    <citation type="journal article" date="2021" name="BMC Genomics">
        <title>Datura genome reveals duplications of psychoactive alkaloid biosynthetic genes and high mutation rate following tissue culture.</title>
        <authorList>
            <person name="Rajewski A."/>
            <person name="Carter-House D."/>
            <person name="Stajich J."/>
            <person name="Litt A."/>
        </authorList>
    </citation>
    <scope>NUCLEOTIDE SEQUENCE [LARGE SCALE GENOMIC DNA]</scope>
    <source>
        <strain evidence="1">AR-01</strain>
    </source>
</reference>
<evidence type="ECO:0000313" key="2">
    <source>
        <dbReference type="Proteomes" id="UP000823775"/>
    </source>
</evidence>
<name>A0ABS8TIP9_DATST</name>
<gene>
    <name evidence="1" type="ORF">HAX54_010874</name>
</gene>